<evidence type="ECO:0000259" key="5">
    <source>
        <dbReference type="PROSITE" id="PS50830"/>
    </source>
</evidence>
<dbReference type="GO" id="GO:0004519">
    <property type="term" value="F:endonuclease activity"/>
    <property type="evidence" value="ECO:0007669"/>
    <property type="project" value="UniProtKB-KW"/>
</dbReference>
<dbReference type="AlphaFoldDB" id="A0A9D9BTD2"/>
<accession>A0A9D9BTD2</accession>
<evidence type="ECO:0000256" key="4">
    <source>
        <dbReference type="SAM" id="SignalP"/>
    </source>
</evidence>
<keyword evidence="4" id="KW-0732">Signal</keyword>
<feature type="domain" description="TNase-like" evidence="5">
    <location>
        <begin position="21"/>
        <end position="129"/>
    </location>
</feature>
<gene>
    <name evidence="6" type="ORF">JJ842_01865</name>
</gene>
<feature type="signal peptide" evidence="4">
    <location>
        <begin position="1"/>
        <end position="20"/>
    </location>
</feature>
<comment type="caution">
    <text evidence="6">The sequence shown here is derived from an EMBL/GenBank/DDBJ whole genome shotgun (WGS) entry which is preliminary data.</text>
</comment>
<organism evidence="6 7">
    <name type="scientific">Prochlorococcus marinus CUG1433</name>
    <dbReference type="NCBI Taxonomy" id="2774506"/>
    <lineage>
        <taxon>Bacteria</taxon>
        <taxon>Bacillati</taxon>
        <taxon>Cyanobacteriota</taxon>
        <taxon>Cyanophyceae</taxon>
        <taxon>Synechococcales</taxon>
        <taxon>Prochlorococcaceae</taxon>
        <taxon>Prochlorococcus</taxon>
    </lineage>
</organism>
<keyword evidence="2" id="KW-0255">Endonuclease</keyword>
<proteinExistence type="predicted"/>
<evidence type="ECO:0000256" key="2">
    <source>
        <dbReference type="ARBA" id="ARBA00022759"/>
    </source>
</evidence>
<dbReference type="SMART" id="SM00318">
    <property type="entry name" value="SNc"/>
    <property type="match status" value="1"/>
</dbReference>
<dbReference type="PANTHER" id="PTHR12302:SF3">
    <property type="entry name" value="SERINE_THREONINE-PROTEIN KINASE 31"/>
    <property type="match status" value="1"/>
</dbReference>
<dbReference type="InterPro" id="IPR035437">
    <property type="entry name" value="SNase_OB-fold_sf"/>
</dbReference>
<keyword evidence="1" id="KW-0540">Nuclease</keyword>
<dbReference type="GO" id="GO:0016787">
    <property type="term" value="F:hydrolase activity"/>
    <property type="evidence" value="ECO:0007669"/>
    <property type="project" value="UniProtKB-KW"/>
</dbReference>
<evidence type="ECO:0000313" key="6">
    <source>
        <dbReference type="EMBL" id="MBO6970659.1"/>
    </source>
</evidence>
<dbReference type="SUPFAM" id="SSF50199">
    <property type="entry name" value="Staphylococcal nuclease"/>
    <property type="match status" value="1"/>
</dbReference>
<dbReference type="PANTHER" id="PTHR12302">
    <property type="entry name" value="EBNA2 BINDING PROTEIN P100"/>
    <property type="match status" value="1"/>
</dbReference>
<name>A0A9D9BTD2_PROMR</name>
<dbReference type="Pfam" id="PF00565">
    <property type="entry name" value="SNase"/>
    <property type="match status" value="1"/>
</dbReference>
<dbReference type="EMBL" id="JAEPLN010000001">
    <property type="protein sequence ID" value="MBO6970659.1"/>
    <property type="molecule type" value="Genomic_DNA"/>
</dbReference>
<dbReference type="Proteomes" id="UP000668060">
    <property type="component" value="Unassembled WGS sequence"/>
</dbReference>
<evidence type="ECO:0000256" key="1">
    <source>
        <dbReference type="ARBA" id="ARBA00022722"/>
    </source>
</evidence>
<dbReference type="Gene3D" id="2.40.50.90">
    <property type="match status" value="1"/>
</dbReference>
<dbReference type="InterPro" id="IPR016071">
    <property type="entry name" value="Staphylococal_nuclease_OB-fold"/>
</dbReference>
<evidence type="ECO:0000256" key="3">
    <source>
        <dbReference type="ARBA" id="ARBA00022801"/>
    </source>
</evidence>
<dbReference type="PROSITE" id="PS50830">
    <property type="entry name" value="TNASE_3"/>
    <property type="match status" value="1"/>
</dbReference>
<evidence type="ECO:0000313" key="7">
    <source>
        <dbReference type="Proteomes" id="UP000668060"/>
    </source>
</evidence>
<reference evidence="6" key="1">
    <citation type="journal article" date="2021" name="Front. Mar. Sci.">
        <title>Genomes of Diverse Isolates of Prochlorococcus High-Light-Adapted Clade II in the Western Pacific Ocean.</title>
        <authorList>
            <person name="Yan W."/>
            <person name="Feng X."/>
            <person name="Zhang W."/>
            <person name="Nawaz M.Z."/>
            <person name="Luo T."/>
            <person name="Zhang R."/>
            <person name="Jiao N."/>
        </authorList>
    </citation>
    <scope>NUCLEOTIDE SEQUENCE</scope>
    <source>
        <strain evidence="6">CUG1433</strain>
    </source>
</reference>
<keyword evidence="3" id="KW-0378">Hydrolase</keyword>
<feature type="chain" id="PRO_5039374747" evidence="4">
    <location>
        <begin position="21"/>
        <end position="129"/>
    </location>
</feature>
<protein>
    <submittedName>
        <fullName evidence="6">Thermonuclease family protein</fullName>
    </submittedName>
</protein>
<sequence length="129" mass="14783">MKHFLLILLTSITFTESLFASLPKVFINNCYDGDTCTTSTGEKIRLACIDTPELKGKNADIILAKKARNFLNDLVANKEVSIRRVTFDRYGRTVAELYKDEINIQELIVESGFGKIYKKYAYQCKWSNK</sequence>